<keyword evidence="6" id="KW-1133">Transmembrane helix</keyword>
<keyword evidence="10 16" id="KW-0675">Receptor</keyword>
<keyword evidence="8" id="KW-0472">Membrane</keyword>
<evidence type="ECO:0000256" key="3">
    <source>
        <dbReference type="ARBA" id="ARBA00022692"/>
    </source>
</evidence>
<dbReference type="PANTHER" id="PTHR19357:SF0">
    <property type="entry name" value="TRIGGERING RECEPTOR EXPRESSED ON MYELOID CELLS 1"/>
    <property type="match status" value="1"/>
</dbReference>
<evidence type="ECO:0000256" key="6">
    <source>
        <dbReference type="ARBA" id="ARBA00022989"/>
    </source>
</evidence>
<keyword evidence="12" id="KW-0393">Immunoglobulin domain</keyword>
<evidence type="ECO:0000259" key="14">
    <source>
        <dbReference type="Pfam" id="PF07686"/>
    </source>
</evidence>
<dbReference type="RefSeq" id="XP_008060318.1">
    <property type="nucleotide sequence ID" value="XM_008062127.1"/>
</dbReference>
<evidence type="ECO:0000256" key="9">
    <source>
        <dbReference type="ARBA" id="ARBA00023157"/>
    </source>
</evidence>
<keyword evidence="9" id="KW-1015">Disulfide bond</keyword>
<accession>A0A1U7TV63</accession>
<keyword evidence="5" id="KW-0391">Immunity</keyword>
<dbReference type="GO" id="GO:0005886">
    <property type="term" value="C:plasma membrane"/>
    <property type="evidence" value="ECO:0007669"/>
    <property type="project" value="UniProtKB-SubCell"/>
</dbReference>
<dbReference type="Pfam" id="PF07686">
    <property type="entry name" value="V-set"/>
    <property type="match status" value="1"/>
</dbReference>
<dbReference type="KEGG" id="csyr:103264462"/>
<dbReference type="PANTHER" id="PTHR19357">
    <property type="entry name" value="TRIGGERING RECEPTOR EXPRESSED ON MYELOID CELLS 1"/>
    <property type="match status" value="1"/>
</dbReference>
<comment type="subcellular location">
    <subcellularLocation>
        <location evidence="1">Cell membrane</location>
        <topology evidence="1">Single-pass type I membrane protein</topology>
    </subcellularLocation>
</comment>
<dbReference type="OrthoDB" id="8959642at2759"/>
<evidence type="ECO:0000256" key="5">
    <source>
        <dbReference type="ARBA" id="ARBA00022859"/>
    </source>
</evidence>
<evidence type="ECO:0000256" key="7">
    <source>
        <dbReference type="ARBA" id="ARBA00023130"/>
    </source>
</evidence>
<evidence type="ECO:0000256" key="2">
    <source>
        <dbReference type="ARBA" id="ARBA00022475"/>
    </source>
</evidence>
<evidence type="ECO:0000256" key="4">
    <source>
        <dbReference type="ARBA" id="ARBA00022729"/>
    </source>
</evidence>
<protein>
    <submittedName>
        <fullName evidence="16">Triggering receptor expressed on myeloid cells 1</fullName>
    </submittedName>
</protein>
<dbReference type="AlphaFoldDB" id="A0A1U7TV63"/>
<dbReference type="Proteomes" id="UP000189704">
    <property type="component" value="Unplaced"/>
</dbReference>
<evidence type="ECO:0000256" key="8">
    <source>
        <dbReference type="ARBA" id="ARBA00023136"/>
    </source>
</evidence>
<dbReference type="GO" id="GO:0030593">
    <property type="term" value="P:neutrophil chemotaxis"/>
    <property type="evidence" value="ECO:0007669"/>
    <property type="project" value="TreeGrafter"/>
</dbReference>
<dbReference type="CTD" id="54210"/>
<evidence type="ECO:0000313" key="15">
    <source>
        <dbReference type="Proteomes" id="UP000189704"/>
    </source>
</evidence>
<dbReference type="InterPro" id="IPR013783">
    <property type="entry name" value="Ig-like_fold"/>
</dbReference>
<dbReference type="GO" id="GO:0002250">
    <property type="term" value="P:adaptive immune response"/>
    <property type="evidence" value="ECO:0007669"/>
    <property type="project" value="UniProtKB-KW"/>
</dbReference>
<name>A0A1U7TV63_CARSF</name>
<dbReference type="SUPFAM" id="SSF48726">
    <property type="entry name" value="Immunoglobulin"/>
    <property type="match status" value="1"/>
</dbReference>
<dbReference type="GO" id="GO:0070945">
    <property type="term" value="P:neutrophil-mediated killing of gram-negative bacterium"/>
    <property type="evidence" value="ECO:0007669"/>
    <property type="project" value="TreeGrafter"/>
</dbReference>
<evidence type="ECO:0000256" key="13">
    <source>
        <dbReference type="SAM" id="SignalP"/>
    </source>
</evidence>
<evidence type="ECO:0000256" key="12">
    <source>
        <dbReference type="ARBA" id="ARBA00023319"/>
    </source>
</evidence>
<feature type="domain" description="Immunoglobulin V-set" evidence="14">
    <location>
        <begin position="94"/>
        <end position="174"/>
    </location>
</feature>
<keyword evidence="7" id="KW-1064">Adaptive immunity</keyword>
<gene>
    <name evidence="16" type="primary">TREM1</name>
</gene>
<organism evidence="15 16">
    <name type="scientific">Carlito syrichta</name>
    <name type="common">Philippine tarsier</name>
    <name type="synonym">Tarsius syrichta</name>
    <dbReference type="NCBI Taxonomy" id="1868482"/>
    <lineage>
        <taxon>Eukaryota</taxon>
        <taxon>Metazoa</taxon>
        <taxon>Chordata</taxon>
        <taxon>Craniata</taxon>
        <taxon>Vertebrata</taxon>
        <taxon>Euteleostomi</taxon>
        <taxon>Mammalia</taxon>
        <taxon>Eutheria</taxon>
        <taxon>Euarchontoglires</taxon>
        <taxon>Primates</taxon>
        <taxon>Haplorrhini</taxon>
        <taxon>Tarsiiformes</taxon>
        <taxon>Tarsiidae</taxon>
        <taxon>Carlito</taxon>
    </lineage>
</organism>
<keyword evidence="3" id="KW-0812">Transmembrane</keyword>
<keyword evidence="15" id="KW-1185">Reference proteome</keyword>
<dbReference type="STRING" id="1868482.ENSTSYP00000001004"/>
<keyword evidence="4 13" id="KW-0732">Signal</keyword>
<evidence type="ECO:0000313" key="16">
    <source>
        <dbReference type="RefSeq" id="XP_008060318.1"/>
    </source>
</evidence>
<keyword evidence="11" id="KW-0325">Glycoprotein</keyword>
<feature type="chain" id="PRO_5010553585" evidence="13">
    <location>
        <begin position="21"/>
        <end position="268"/>
    </location>
</feature>
<dbReference type="Gene3D" id="2.60.40.10">
    <property type="entry name" value="Immunoglobulins"/>
    <property type="match status" value="1"/>
</dbReference>
<feature type="signal peptide" evidence="13">
    <location>
        <begin position="1"/>
        <end position="20"/>
    </location>
</feature>
<dbReference type="GeneID" id="103264462"/>
<dbReference type="InterPro" id="IPR013106">
    <property type="entry name" value="Ig_V-set"/>
</dbReference>
<evidence type="ECO:0000256" key="1">
    <source>
        <dbReference type="ARBA" id="ARBA00004251"/>
    </source>
</evidence>
<reference evidence="16" key="1">
    <citation type="submission" date="2025-08" db="UniProtKB">
        <authorList>
            <consortium name="RefSeq"/>
        </authorList>
    </citation>
    <scope>IDENTIFICATION</scope>
</reference>
<sequence>MRKAGLWGLLWMLFVSAALSSSKLTEPQNVGSPISRARWEVSLEKKVLCCPRKEDRNAKLAERGAAAAEPVEKQYDHTEGQTFSTKFYVDRKFANSQKAWQRLENGVPLTLALTERSSDTFSRVQVGRIILEDIPADSLMHVQMTDLRVQDSGLYQCVIDQPQRVNLTFVRLVVTKDSSDAPISSNSNQLSTGLHPTTKAMSLPYTSPRTVTQFSLTLTSGPGVNTKNVTDVTRVSVFSIVVPVVCGLLSKSLVFSILFAVTQRSFGP</sequence>
<keyword evidence="2" id="KW-1003">Cell membrane</keyword>
<dbReference type="InterPro" id="IPR036179">
    <property type="entry name" value="Ig-like_dom_sf"/>
</dbReference>
<proteinExistence type="predicted"/>
<evidence type="ECO:0000256" key="10">
    <source>
        <dbReference type="ARBA" id="ARBA00023170"/>
    </source>
</evidence>
<evidence type="ECO:0000256" key="11">
    <source>
        <dbReference type="ARBA" id="ARBA00023180"/>
    </source>
</evidence>